<dbReference type="Proteomes" id="UP000756132">
    <property type="component" value="Chromosome 11"/>
</dbReference>
<reference evidence="1" key="1">
    <citation type="submission" date="2021-12" db="EMBL/GenBank/DDBJ databases">
        <authorList>
            <person name="Zaccaron A."/>
            <person name="Stergiopoulos I."/>
        </authorList>
    </citation>
    <scope>NUCLEOTIDE SEQUENCE</scope>
    <source>
        <strain evidence="1">Race5_Kim</strain>
    </source>
</reference>
<dbReference type="RefSeq" id="XP_047768462.1">
    <property type="nucleotide sequence ID" value="XM_047912443.1"/>
</dbReference>
<protein>
    <submittedName>
        <fullName evidence="1">Uncharacterized protein</fullName>
    </submittedName>
</protein>
<name>A0A9Q8PKB3_PASFU</name>
<dbReference type="AlphaFoldDB" id="A0A9Q8PKB3"/>
<keyword evidence="2" id="KW-1185">Reference proteome</keyword>
<evidence type="ECO:0000313" key="2">
    <source>
        <dbReference type="Proteomes" id="UP000756132"/>
    </source>
</evidence>
<gene>
    <name evidence="1" type="ORF">CLAFUR5_13295</name>
</gene>
<accession>A0A9Q8PKB3</accession>
<organism evidence="1 2">
    <name type="scientific">Passalora fulva</name>
    <name type="common">Tomato leaf mold</name>
    <name type="synonym">Cladosporium fulvum</name>
    <dbReference type="NCBI Taxonomy" id="5499"/>
    <lineage>
        <taxon>Eukaryota</taxon>
        <taxon>Fungi</taxon>
        <taxon>Dikarya</taxon>
        <taxon>Ascomycota</taxon>
        <taxon>Pezizomycotina</taxon>
        <taxon>Dothideomycetes</taxon>
        <taxon>Dothideomycetidae</taxon>
        <taxon>Mycosphaerellales</taxon>
        <taxon>Mycosphaerellaceae</taxon>
        <taxon>Fulvia</taxon>
    </lineage>
</organism>
<sequence>MAHHRNSILAAVDLLHEVSKSTHTDIIAQPHQRSRMPAGFVSHDPPAGLLTLPQELRDRILDFLPLVSPTGLVFLPDVEDTPSNPSRLYSRHNPDGFEAAWHYRGLTEVCRTLYHDVKPHFWSKNKFVVHFEKNGLGQWLKVPDSCLYHVRCLTIKAGPWDTHVEKEQNSPRQCTIDMTVKPLERTAPKHEWDIWLLAWQPPADLDPEDIIDDRKWTKGQRTWARDVQIKCASISKSVGTLTQGAGEGRFSSTINQEIVNGFALLRQFCLP</sequence>
<evidence type="ECO:0000313" key="1">
    <source>
        <dbReference type="EMBL" id="UJO24096.1"/>
    </source>
</evidence>
<dbReference type="KEGG" id="ffu:CLAFUR5_13295"/>
<reference evidence="1" key="2">
    <citation type="journal article" date="2022" name="Microb. Genom.">
        <title>A chromosome-scale genome assembly of the tomato pathogen Cladosporium fulvum reveals a compartmentalized genome architecture and the presence of a dispensable chromosome.</title>
        <authorList>
            <person name="Zaccaron A.Z."/>
            <person name="Chen L.H."/>
            <person name="Samaras A."/>
            <person name="Stergiopoulos I."/>
        </authorList>
    </citation>
    <scope>NUCLEOTIDE SEQUENCE</scope>
    <source>
        <strain evidence="1">Race5_Kim</strain>
    </source>
</reference>
<proteinExistence type="predicted"/>
<dbReference type="GeneID" id="71993173"/>
<dbReference type="EMBL" id="CP090173">
    <property type="protein sequence ID" value="UJO24096.1"/>
    <property type="molecule type" value="Genomic_DNA"/>
</dbReference>